<comment type="similarity">
    <text evidence="4">Belongs to the phospholipase D family. MitoPLD/Zucchini subfamily.</text>
</comment>
<evidence type="ECO:0000256" key="2">
    <source>
        <dbReference type="ARBA" id="ARBA00022963"/>
    </source>
</evidence>
<keyword evidence="1" id="KW-0378">Hydrolase</keyword>
<evidence type="ECO:0000256" key="1">
    <source>
        <dbReference type="ARBA" id="ARBA00022801"/>
    </source>
</evidence>
<dbReference type="InterPro" id="IPR051406">
    <property type="entry name" value="PLD_domain"/>
</dbReference>
<dbReference type="PANTHER" id="PTHR43856">
    <property type="entry name" value="CARDIOLIPIN HYDROLASE"/>
    <property type="match status" value="1"/>
</dbReference>
<protein>
    <recommendedName>
        <fullName evidence="5">Mitochondrial cardiolipin hydrolase</fullName>
    </recommendedName>
    <alternativeName>
        <fullName evidence="6">Mitochondrial phospholipase</fullName>
    </alternativeName>
</protein>
<organism evidence="9 10">
    <name type="scientific">Euphydryas editha</name>
    <name type="common">Edith's checkerspot</name>
    <dbReference type="NCBI Taxonomy" id="104508"/>
    <lineage>
        <taxon>Eukaryota</taxon>
        <taxon>Metazoa</taxon>
        <taxon>Ecdysozoa</taxon>
        <taxon>Arthropoda</taxon>
        <taxon>Hexapoda</taxon>
        <taxon>Insecta</taxon>
        <taxon>Pterygota</taxon>
        <taxon>Neoptera</taxon>
        <taxon>Endopterygota</taxon>
        <taxon>Lepidoptera</taxon>
        <taxon>Glossata</taxon>
        <taxon>Ditrysia</taxon>
        <taxon>Papilionoidea</taxon>
        <taxon>Nymphalidae</taxon>
        <taxon>Nymphalinae</taxon>
        <taxon>Euphydryas</taxon>
    </lineage>
</organism>
<dbReference type="Proteomes" id="UP001153954">
    <property type="component" value="Unassembled WGS sequence"/>
</dbReference>
<accession>A0AAU9UTH8</accession>
<gene>
    <name evidence="9" type="ORF">EEDITHA_LOCUS17065</name>
</gene>
<comment type="caution">
    <text evidence="9">The sequence shown here is derived from an EMBL/GenBank/DDBJ whole genome shotgun (WGS) entry which is preliminary data.</text>
</comment>
<dbReference type="PANTHER" id="PTHR43856:SF1">
    <property type="entry name" value="MITOCHONDRIAL CARDIOLIPIN HYDROLASE"/>
    <property type="match status" value="1"/>
</dbReference>
<evidence type="ECO:0000256" key="5">
    <source>
        <dbReference type="ARBA" id="ARBA00040549"/>
    </source>
</evidence>
<name>A0AAU9UTH8_EUPED</name>
<dbReference type="Gene3D" id="3.30.870.10">
    <property type="entry name" value="Endonuclease Chain A"/>
    <property type="match status" value="1"/>
</dbReference>
<feature type="transmembrane region" description="Helical" evidence="7">
    <location>
        <begin position="6"/>
        <end position="25"/>
    </location>
</feature>
<evidence type="ECO:0000256" key="3">
    <source>
        <dbReference type="ARBA" id="ARBA00023098"/>
    </source>
</evidence>
<keyword evidence="3" id="KW-0443">Lipid metabolism</keyword>
<sequence length="203" mass="23177">MNSSYWIRFLYGSASILSGIAAKIVNFTDFRSVKKQNDTMNEILFYGSDSNEENQKVGLNNLFCIYYIIVHAIETIDVCVPTLRSETISECLVSVHQKNHVKVRVVVHNSEDLQIFKSFLDCGIEVKIIKSEVKLEHEFLLIDANCRDAVAIVGSLNYEVSRINCNRDSTLLTSEKALISVLKREFERIWTSSKNTINKQNCE</sequence>
<dbReference type="GO" id="GO:0016891">
    <property type="term" value="F:RNA endonuclease activity producing 5'-phosphomonoesters, hydrolytic mechanism"/>
    <property type="evidence" value="ECO:0007669"/>
    <property type="project" value="TreeGrafter"/>
</dbReference>
<feature type="domain" description="Phospholipase D-like" evidence="8">
    <location>
        <begin position="69"/>
        <end position="190"/>
    </location>
</feature>
<keyword evidence="10" id="KW-1185">Reference proteome</keyword>
<dbReference type="EMBL" id="CAKOGL010000025">
    <property type="protein sequence ID" value="CAH2102432.1"/>
    <property type="molecule type" value="Genomic_DNA"/>
</dbReference>
<dbReference type="GO" id="GO:0034587">
    <property type="term" value="P:piRNA processing"/>
    <property type="evidence" value="ECO:0007669"/>
    <property type="project" value="TreeGrafter"/>
</dbReference>
<evidence type="ECO:0000256" key="4">
    <source>
        <dbReference type="ARBA" id="ARBA00038012"/>
    </source>
</evidence>
<dbReference type="GO" id="GO:0005739">
    <property type="term" value="C:mitochondrion"/>
    <property type="evidence" value="ECO:0007669"/>
    <property type="project" value="TreeGrafter"/>
</dbReference>
<evidence type="ECO:0000256" key="7">
    <source>
        <dbReference type="SAM" id="Phobius"/>
    </source>
</evidence>
<evidence type="ECO:0000256" key="6">
    <source>
        <dbReference type="ARBA" id="ARBA00043167"/>
    </source>
</evidence>
<proteinExistence type="inferred from homology"/>
<evidence type="ECO:0000259" key="8">
    <source>
        <dbReference type="Pfam" id="PF13091"/>
    </source>
</evidence>
<dbReference type="AlphaFoldDB" id="A0AAU9UTH8"/>
<keyword evidence="7" id="KW-0812">Transmembrane</keyword>
<keyword evidence="7" id="KW-1133">Transmembrane helix</keyword>
<keyword evidence="2" id="KW-0442">Lipid degradation</keyword>
<reference evidence="9" key="1">
    <citation type="submission" date="2022-03" db="EMBL/GenBank/DDBJ databases">
        <authorList>
            <person name="Tunstrom K."/>
        </authorList>
    </citation>
    <scope>NUCLEOTIDE SEQUENCE</scope>
</reference>
<evidence type="ECO:0000313" key="9">
    <source>
        <dbReference type="EMBL" id="CAH2102432.1"/>
    </source>
</evidence>
<dbReference type="SUPFAM" id="SSF56024">
    <property type="entry name" value="Phospholipase D/nuclease"/>
    <property type="match status" value="1"/>
</dbReference>
<dbReference type="InterPro" id="IPR025202">
    <property type="entry name" value="PLD-like_dom"/>
</dbReference>
<dbReference type="Pfam" id="PF13091">
    <property type="entry name" value="PLDc_2"/>
    <property type="match status" value="1"/>
</dbReference>
<evidence type="ECO:0000313" key="10">
    <source>
        <dbReference type="Proteomes" id="UP001153954"/>
    </source>
</evidence>
<dbReference type="GO" id="GO:0016042">
    <property type="term" value="P:lipid catabolic process"/>
    <property type="evidence" value="ECO:0007669"/>
    <property type="project" value="UniProtKB-KW"/>
</dbReference>
<keyword evidence="7" id="KW-0472">Membrane</keyword>